<evidence type="ECO:0000256" key="1">
    <source>
        <dbReference type="SAM" id="Phobius"/>
    </source>
</evidence>
<dbReference type="WBParaSite" id="BPAG_0000443501-mRNA-1">
    <property type="protein sequence ID" value="BPAG_0000443501-mRNA-1"/>
    <property type="gene ID" value="BPAG_0000443501"/>
</dbReference>
<keyword evidence="1" id="KW-1133">Transmembrane helix</keyword>
<name>A0A0N4T898_BRUPA</name>
<reference evidence="4" key="1">
    <citation type="submission" date="2017-02" db="UniProtKB">
        <authorList>
            <consortium name="WormBaseParasite"/>
        </authorList>
    </citation>
    <scope>IDENTIFICATION</scope>
</reference>
<feature type="transmembrane region" description="Helical" evidence="1">
    <location>
        <begin position="37"/>
        <end position="53"/>
    </location>
</feature>
<proteinExistence type="predicted"/>
<dbReference type="EMBL" id="UZAD01002095">
    <property type="protein sequence ID" value="VDN85585.1"/>
    <property type="molecule type" value="Genomic_DNA"/>
</dbReference>
<sequence>MRVFNQKEVQNAAISTSSASLSATALHYVTVRKWHHIMLLSIVLLSAIVLHLLCHCPQPHCTVLLSATTLYSIIVRKSANGAIAYQCPQLALCYAIVFS</sequence>
<reference evidence="2 3" key="2">
    <citation type="submission" date="2018-11" db="EMBL/GenBank/DDBJ databases">
        <authorList>
            <consortium name="Pathogen Informatics"/>
        </authorList>
    </citation>
    <scope>NUCLEOTIDE SEQUENCE [LARGE SCALE GENOMIC DNA]</scope>
</reference>
<organism evidence="4">
    <name type="scientific">Brugia pahangi</name>
    <name type="common">Filarial nematode worm</name>
    <dbReference type="NCBI Taxonomy" id="6280"/>
    <lineage>
        <taxon>Eukaryota</taxon>
        <taxon>Metazoa</taxon>
        <taxon>Ecdysozoa</taxon>
        <taxon>Nematoda</taxon>
        <taxon>Chromadorea</taxon>
        <taxon>Rhabditida</taxon>
        <taxon>Spirurina</taxon>
        <taxon>Spiruromorpha</taxon>
        <taxon>Filarioidea</taxon>
        <taxon>Onchocercidae</taxon>
        <taxon>Brugia</taxon>
    </lineage>
</organism>
<dbReference type="Proteomes" id="UP000278627">
    <property type="component" value="Unassembled WGS sequence"/>
</dbReference>
<evidence type="ECO:0000313" key="4">
    <source>
        <dbReference type="WBParaSite" id="BPAG_0000443501-mRNA-1"/>
    </source>
</evidence>
<dbReference type="AlphaFoldDB" id="A0A0N4T898"/>
<keyword evidence="3" id="KW-1185">Reference proteome</keyword>
<evidence type="ECO:0000313" key="2">
    <source>
        <dbReference type="EMBL" id="VDN85585.1"/>
    </source>
</evidence>
<accession>A0A0N4T898</accession>
<gene>
    <name evidence="2" type="ORF">BPAG_LOCUS4399</name>
</gene>
<protein>
    <submittedName>
        <fullName evidence="4">Transmembrane protein</fullName>
    </submittedName>
</protein>
<evidence type="ECO:0000313" key="3">
    <source>
        <dbReference type="Proteomes" id="UP000278627"/>
    </source>
</evidence>
<keyword evidence="1" id="KW-0812">Transmembrane</keyword>
<keyword evidence="1" id="KW-0472">Membrane</keyword>